<sequence>MTFNKGELTALVGTSGSGKTSLLDVISGRAEGKVDGVVSYKHQQCRRAMMRQKASYVLQADRLLPTLTVRETLTYMALMKLPGSLTHDEIDRKVQAVIELMGLKHVAESRIGGAMIRGVSGGEKRRISIGLQLLKDPEILLLDEPTSGLDSFTARNLVSTLANLAHKKGKLVLMSVHQPRSDIVNMLDKIAILTGGQLAYLGTPSQMVPYFTGIGYTCPLNENPCDIYLDVTSVDRRNPTREKATLRQAQSICNSFSRSELQGNMINTITAGLNFHYNDDYDVTPSKRNDSLSWLRIFHCLLLRMNIHLWRERSAVVGRIFELPMFVPFIVLFVGRVGNSLGSIQDRLGMLYQATQAPAYMGLTSALARFPVLRELYYRETSDGMYSAATFLSAY</sequence>
<dbReference type="PROSITE" id="PS50893">
    <property type="entry name" value="ABC_TRANSPORTER_2"/>
    <property type="match status" value="1"/>
</dbReference>
<evidence type="ECO:0000313" key="10">
    <source>
        <dbReference type="EMBL" id="RUS80972.1"/>
    </source>
</evidence>
<dbReference type="Pfam" id="PF19055">
    <property type="entry name" value="ABC2_membrane_7"/>
    <property type="match status" value="1"/>
</dbReference>
<dbReference type="Pfam" id="PF00005">
    <property type="entry name" value="ABC_tran"/>
    <property type="match status" value="1"/>
</dbReference>
<dbReference type="InterPro" id="IPR017871">
    <property type="entry name" value="ABC_transporter-like_CS"/>
</dbReference>
<feature type="domain" description="ABC transporter" evidence="9">
    <location>
        <begin position="1"/>
        <end position="220"/>
    </location>
</feature>
<dbReference type="GO" id="GO:0016887">
    <property type="term" value="F:ATP hydrolysis activity"/>
    <property type="evidence" value="ECO:0007669"/>
    <property type="project" value="InterPro"/>
</dbReference>
<dbReference type="AlphaFoldDB" id="A0A3S0ZRD0"/>
<dbReference type="PANTHER" id="PTHR48041">
    <property type="entry name" value="ABC TRANSPORTER G FAMILY MEMBER 28"/>
    <property type="match status" value="1"/>
</dbReference>
<organism evidence="10 11">
    <name type="scientific">Elysia chlorotica</name>
    <name type="common">Eastern emerald elysia</name>
    <name type="synonym">Sea slug</name>
    <dbReference type="NCBI Taxonomy" id="188477"/>
    <lineage>
        <taxon>Eukaryota</taxon>
        <taxon>Metazoa</taxon>
        <taxon>Spiralia</taxon>
        <taxon>Lophotrochozoa</taxon>
        <taxon>Mollusca</taxon>
        <taxon>Gastropoda</taxon>
        <taxon>Heterobranchia</taxon>
        <taxon>Euthyneura</taxon>
        <taxon>Panpulmonata</taxon>
        <taxon>Sacoglossa</taxon>
        <taxon>Placobranchoidea</taxon>
        <taxon>Plakobranchidae</taxon>
        <taxon>Elysia</taxon>
    </lineage>
</organism>
<reference evidence="10 11" key="1">
    <citation type="submission" date="2019-01" db="EMBL/GenBank/DDBJ databases">
        <title>A draft genome assembly of the solar-powered sea slug Elysia chlorotica.</title>
        <authorList>
            <person name="Cai H."/>
            <person name="Li Q."/>
            <person name="Fang X."/>
            <person name="Li J."/>
            <person name="Curtis N.E."/>
            <person name="Altenburger A."/>
            <person name="Shibata T."/>
            <person name="Feng M."/>
            <person name="Maeda T."/>
            <person name="Schwartz J.A."/>
            <person name="Shigenobu S."/>
            <person name="Lundholm N."/>
            <person name="Nishiyama T."/>
            <person name="Yang H."/>
            <person name="Hasebe M."/>
            <person name="Li S."/>
            <person name="Pierce S.K."/>
            <person name="Wang J."/>
        </authorList>
    </citation>
    <scope>NUCLEOTIDE SEQUENCE [LARGE SCALE GENOMIC DNA]</scope>
    <source>
        <strain evidence="10">EC2010</strain>
        <tissue evidence="10">Whole organism of an adult</tissue>
    </source>
</reference>
<evidence type="ECO:0000256" key="7">
    <source>
        <dbReference type="ARBA" id="ARBA00022989"/>
    </source>
</evidence>
<feature type="non-terminal residue" evidence="10">
    <location>
        <position position="395"/>
    </location>
</feature>
<comment type="similarity">
    <text evidence="2">Belongs to the ABC transporter superfamily. ABCG family. Eye pigment precursor importer (TC 3.A.1.204) subfamily.</text>
</comment>
<dbReference type="InterPro" id="IPR050352">
    <property type="entry name" value="ABCG_transporters"/>
</dbReference>
<dbReference type="InterPro" id="IPR003439">
    <property type="entry name" value="ABC_transporter-like_ATP-bd"/>
</dbReference>
<keyword evidence="11" id="KW-1185">Reference proteome</keyword>
<dbReference type="SUPFAM" id="SSF52540">
    <property type="entry name" value="P-loop containing nucleoside triphosphate hydrolases"/>
    <property type="match status" value="1"/>
</dbReference>
<dbReference type="GO" id="GO:0005524">
    <property type="term" value="F:ATP binding"/>
    <property type="evidence" value="ECO:0007669"/>
    <property type="project" value="UniProtKB-KW"/>
</dbReference>
<evidence type="ECO:0000256" key="2">
    <source>
        <dbReference type="ARBA" id="ARBA00005814"/>
    </source>
</evidence>
<dbReference type="GO" id="GO:0140359">
    <property type="term" value="F:ABC-type transporter activity"/>
    <property type="evidence" value="ECO:0007669"/>
    <property type="project" value="InterPro"/>
</dbReference>
<evidence type="ECO:0000313" key="11">
    <source>
        <dbReference type="Proteomes" id="UP000271974"/>
    </source>
</evidence>
<name>A0A3S0ZRD0_ELYCH</name>
<keyword evidence="7" id="KW-1133">Transmembrane helix</keyword>
<dbReference type="STRING" id="188477.A0A3S0ZRD0"/>
<dbReference type="InterPro" id="IPR013525">
    <property type="entry name" value="ABC2_TM"/>
</dbReference>
<gene>
    <name evidence="10" type="ORF">EGW08_011247</name>
</gene>
<dbReference type="PROSITE" id="PS00211">
    <property type="entry name" value="ABC_TRANSPORTER_1"/>
    <property type="match status" value="1"/>
</dbReference>
<keyword evidence="6" id="KW-0067">ATP-binding</keyword>
<protein>
    <recommendedName>
        <fullName evidence="9">ABC transporter domain-containing protein</fullName>
    </recommendedName>
</protein>
<evidence type="ECO:0000256" key="8">
    <source>
        <dbReference type="ARBA" id="ARBA00023136"/>
    </source>
</evidence>
<dbReference type="InterPro" id="IPR003593">
    <property type="entry name" value="AAA+_ATPase"/>
</dbReference>
<keyword evidence="4" id="KW-0812">Transmembrane</keyword>
<evidence type="ECO:0000256" key="1">
    <source>
        <dbReference type="ARBA" id="ARBA00004141"/>
    </source>
</evidence>
<comment type="caution">
    <text evidence="10">The sequence shown here is derived from an EMBL/GenBank/DDBJ whole genome shotgun (WGS) entry which is preliminary data.</text>
</comment>
<proteinExistence type="inferred from homology"/>
<dbReference type="PANTHER" id="PTHR48041:SF113">
    <property type="entry name" value="ATP-BINDING CASSETTE SUB-FAMILY G MEMBER 5"/>
    <property type="match status" value="1"/>
</dbReference>
<evidence type="ECO:0000256" key="3">
    <source>
        <dbReference type="ARBA" id="ARBA00022448"/>
    </source>
</evidence>
<dbReference type="Gene3D" id="3.40.50.300">
    <property type="entry name" value="P-loop containing nucleotide triphosphate hydrolases"/>
    <property type="match status" value="1"/>
</dbReference>
<dbReference type="InterPro" id="IPR027417">
    <property type="entry name" value="P-loop_NTPase"/>
</dbReference>
<keyword evidence="8" id="KW-0472">Membrane</keyword>
<keyword evidence="3" id="KW-0813">Transport</keyword>
<dbReference type="SMART" id="SM00382">
    <property type="entry name" value="AAA"/>
    <property type="match status" value="1"/>
</dbReference>
<dbReference type="EMBL" id="RQTK01000362">
    <property type="protein sequence ID" value="RUS80972.1"/>
    <property type="molecule type" value="Genomic_DNA"/>
</dbReference>
<dbReference type="InterPro" id="IPR043926">
    <property type="entry name" value="ABCG_dom"/>
</dbReference>
<evidence type="ECO:0000256" key="5">
    <source>
        <dbReference type="ARBA" id="ARBA00022741"/>
    </source>
</evidence>
<evidence type="ECO:0000256" key="6">
    <source>
        <dbReference type="ARBA" id="ARBA00022840"/>
    </source>
</evidence>
<evidence type="ECO:0000256" key="4">
    <source>
        <dbReference type="ARBA" id="ARBA00022692"/>
    </source>
</evidence>
<accession>A0A3S0ZRD0</accession>
<evidence type="ECO:0000259" key="9">
    <source>
        <dbReference type="PROSITE" id="PS50893"/>
    </source>
</evidence>
<dbReference type="GO" id="GO:0043190">
    <property type="term" value="C:ATP-binding cassette (ABC) transporter complex"/>
    <property type="evidence" value="ECO:0007669"/>
    <property type="project" value="TreeGrafter"/>
</dbReference>
<dbReference type="Proteomes" id="UP000271974">
    <property type="component" value="Unassembled WGS sequence"/>
</dbReference>
<dbReference type="Pfam" id="PF01061">
    <property type="entry name" value="ABC2_membrane"/>
    <property type="match status" value="1"/>
</dbReference>
<keyword evidence="5" id="KW-0547">Nucleotide-binding</keyword>
<comment type="subcellular location">
    <subcellularLocation>
        <location evidence="1">Membrane</location>
        <topology evidence="1">Multi-pass membrane protein</topology>
    </subcellularLocation>
</comment>
<dbReference type="OrthoDB" id="66620at2759"/>